<dbReference type="NCBIfam" id="TIGR01334">
    <property type="entry name" value="modD"/>
    <property type="match status" value="1"/>
</dbReference>
<evidence type="ECO:0000259" key="7">
    <source>
        <dbReference type="Pfam" id="PF02749"/>
    </source>
</evidence>
<dbReference type="Proteomes" id="UP000000270">
    <property type="component" value="Chromosome"/>
</dbReference>
<dbReference type="CDD" id="cd01573">
    <property type="entry name" value="modD_like"/>
    <property type="match status" value="1"/>
</dbReference>
<dbReference type="InterPro" id="IPR013785">
    <property type="entry name" value="Aldolase_TIM"/>
</dbReference>
<dbReference type="HOGENOM" id="CLU_039622_2_1_5"/>
<feature type="domain" description="Quinolinate phosphoribosyl transferase N-terminal" evidence="7">
    <location>
        <begin position="29"/>
        <end position="112"/>
    </location>
</feature>
<dbReference type="Pfam" id="PF01729">
    <property type="entry name" value="QRPTase_C"/>
    <property type="match status" value="1"/>
</dbReference>
<dbReference type="SUPFAM" id="SSF51690">
    <property type="entry name" value="Nicotinate/Quinolinate PRTase C-terminal domain-like"/>
    <property type="match status" value="1"/>
</dbReference>
<dbReference type="InterPro" id="IPR006242">
    <property type="entry name" value="ModD"/>
</dbReference>
<dbReference type="GO" id="GO:0034213">
    <property type="term" value="P:quinolinate catabolic process"/>
    <property type="evidence" value="ECO:0007669"/>
    <property type="project" value="TreeGrafter"/>
</dbReference>
<evidence type="ECO:0000256" key="3">
    <source>
        <dbReference type="ARBA" id="ARBA00022676"/>
    </source>
</evidence>
<evidence type="ECO:0000256" key="4">
    <source>
        <dbReference type="ARBA" id="ARBA00022679"/>
    </source>
</evidence>
<reference evidence="8 9" key="4">
    <citation type="journal article" date="2009" name="Appl. Environ. Microbiol.">
        <title>Comparative genome-wide transcriptional profiling of Azorhizobium caulinodans ORS571 grown under free-living and symbiotic conditions.</title>
        <authorList>
            <person name="Tsukada S."/>
            <person name="Aono T."/>
            <person name="Akiba N."/>
            <person name="Lee KB."/>
            <person name="Liu CT."/>
            <person name="Toyazaki H."/>
            <person name="Oyaizu H."/>
        </authorList>
    </citation>
    <scope>NUCLEOTIDE SEQUENCE [LARGE SCALE GENOMIC DNA]</scope>
    <source>
        <strain evidence="9">ATCC 43989 / DSM 5975 / JCM 20966 / LMG 6465 / NBRC 14845 / NCIMB 13405 / ORS 571</strain>
    </source>
</reference>
<dbReference type="GO" id="GO:0004514">
    <property type="term" value="F:nicotinate-nucleotide diphosphorylase (carboxylating) activity"/>
    <property type="evidence" value="ECO:0007669"/>
    <property type="project" value="InterPro"/>
</dbReference>
<reference evidence="8 9" key="3">
    <citation type="journal article" date="2008" name="BMC Genomics">
        <title>The genome of the versatile nitrogen fixer Azorhizobium caulinodans ORS571.</title>
        <authorList>
            <person name="Lee KB."/>
            <person name="Backer P.D."/>
            <person name="Aono T."/>
            <person name="Liu CT."/>
            <person name="Suzuki S."/>
            <person name="Suzuki T."/>
            <person name="Kaneko T."/>
            <person name="Yamada M."/>
            <person name="Tabata S."/>
            <person name="Kupfer D.M."/>
            <person name="Najar F.Z."/>
            <person name="Wiley G.B."/>
            <person name="Roe B."/>
            <person name="Binnewies T.T."/>
            <person name="Ussery D.W."/>
            <person name="D'Haeze W."/>
            <person name="Herder J.D."/>
            <person name="Gevers D."/>
            <person name="Vereecke D."/>
            <person name="Holsters M."/>
            <person name="Oyaizu H."/>
        </authorList>
    </citation>
    <scope>NUCLEOTIDE SEQUENCE [LARGE SCALE GENOMIC DNA]</scope>
    <source>
        <strain evidence="9">ATCC 43989 / DSM 5975 / JCM 20966 / LMG 6465 / NBRC 14845 / NCIMB 13405 / ORS 571</strain>
    </source>
</reference>
<evidence type="ECO:0000313" key="9">
    <source>
        <dbReference type="Proteomes" id="UP000000270"/>
    </source>
</evidence>
<protein>
    <recommendedName>
        <fullName evidence="2">Putative pyrophosphorylase ModD</fullName>
    </recommendedName>
</protein>
<reference evidence="8 9" key="5">
    <citation type="journal article" date="2010" name="Appl. Environ. Microbiol.">
        <title>phrR-like gene praR of Azorhizobium caulinodans ORS571 is essential for symbiosis with Sesbania rostrata and is involved in expression of reb genes.</title>
        <authorList>
            <person name="Akiba N."/>
            <person name="Aono T."/>
            <person name="Toyazaki H."/>
            <person name="Sato S."/>
            <person name="Oyaizu H."/>
        </authorList>
    </citation>
    <scope>NUCLEOTIDE SEQUENCE [LARGE SCALE GENOMIC DNA]</scope>
    <source>
        <strain evidence="9">ATCC 43989 / DSM 5975 / JCM 20966 / LMG 6465 / NBRC 14845 / NCIMB 13405 / ORS 571</strain>
    </source>
</reference>
<dbReference type="SUPFAM" id="SSF54675">
    <property type="entry name" value="Nicotinate/Quinolinate PRTase N-terminal domain-like"/>
    <property type="match status" value="1"/>
</dbReference>
<feature type="domain" description="Quinolinate phosphoribosyl transferase C-terminal" evidence="6">
    <location>
        <begin position="114"/>
        <end position="281"/>
    </location>
</feature>
<evidence type="ECO:0000256" key="2">
    <source>
        <dbReference type="ARBA" id="ARBA00019205"/>
    </source>
</evidence>
<keyword evidence="3 5" id="KW-0328">Glycosyltransferase</keyword>
<dbReference type="PIRSF" id="PIRSF006250">
    <property type="entry name" value="NadC_ModD"/>
    <property type="match status" value="1"/>
</dbReference>
<name>A8HQQ5_AZOC5</name>
<reference evidence="9" key="2">
    <citation type="submission" date="2007-04" db="EMBL/GenBank/DDBJ databases">
        <title>Complete genome sequence of the nitrogen-fixing bacterium Azorhizobium caulinodans ORS571.</title>
        <authorList>
            <person name="Lee K.B."/>
            <person name="Backer P.D."/>
            <person name="Aono T."/>
            <person name="Liu C.T."/>
            <person name="Suzuki S."/>
            <person name="Suzuki T."/>
            <person name="Kaneko T."/>
            <person name="Yamada M."/>
            <person name="Tabata S."/>
            <person name="Kupfer D.M."/>
            <person name="Najar F.Z."/>
            <person name="Wiley G.B."/>
            <person name="Roe B."/>
            <person name="Binnewies T."/>
            <person name="Ussery D."/>
            <person name="Vereecke D."/>
            <person name="Gevers D."/>
            <person name="Holsters M."/>
            <person name="Oyaizu H."/>
        </authorList>
    </citation>
    <scope>NUCLEOTIDE SEQUENCE [LARGE SCALE GENOMIC DNA]</scope>
    <source>
        <strain evidence="9">ATCC 43989 / DSM 5975 / JCM 20966 / LMG 6465 / NBRC 14845 / NCIMB 13405 / ORS 571</strain>
    </source>
</reference>
<gene>
    <name evidence="8" type="primary">modD</name>
    <name evidence="8" type="ordered locus">AZC_1053</name>
</gene>
<evidence type="ECO:0000259" key="6">
    <source>
        <dbReference type="Pfam" id="PF01729"/>
    </source>
</evidence>
<dbReference type="PANTHER" id="PTHR32179">
    <property type="entry name" value="NICOTINATE-NUCLEOTIDE PYROPHOSPHORYLASE [CARBOXYLATING]"/>
    <property type="match status" value="1"/>
</dbReference>
<dbReference type="InterPro" id="IPR027277">
    <property type="entry name" value="NadC/ModD"/>
</dbReference>
<evidence type="ECO:0000313" key="8">
    <source>
        <dbReference type="EMBL" id="BAF87051.1"/>
    </source>
</evidence>
<dbReference type="PANTHER" id="PTHR32179:SF4">
    <property type="entry name" value="PYROPHOSPHORYLASE MODD-RELATED"/>
    <property type="match status" value="1"/>
</dbReference>
<dbReference type="InterPro" id="IPR002638">
    <property type="entry name" value="Quinolinate_PRibosylTrfase_C"/>
</dbReference>
<organism evidence="8 9">
    <name type="scientific">Azorhizobium caulinodans (strain ATCC 43989 / DSM 5975 / JCM 20966 / LMG 6465 / NBRC 14845 / NCIMB 13405 / ORS 571)</name>
    <dbReference type="NCBI Taxonomy" id="438753"/>
    <lineage>
        <taxon>Bacteria</taxon>
        <taxon>Pseudomonadati</taxon>
        <taxon>Pseudomonadota</taxon>
        <taxon>Alphaproteobacteria</taxon>
        <taxon>Hyphomicrobiales</taxon>
        <taxon>Xanthobacteraceae</taxon>
        <taxon>Azorhizobium</taxon>
    </lineage>
</organism>
<accession>A8HQQ5</accession>
<dbReference type="eggNOG" id="COG0157">
    <property type="taxonomic scope" value="Bacteria"/>
</dbReference>
<dbReference type="Pfam" id="PF02749">
    <property type="entry name" value="QRPTase_N"/>
    <property type="match status" value="1"/>
</dbReference>
<evidence type="ECO:0000256" key="1">
    <source>
        <dbReference type="ARBA" id="ARBA00009400"/>
    </source>
</evidence>
<dbReference type="EMBL" id="AP009384">
    <property type="protein sequence ID" value="BAF87051.1"/>
    <property type="molecule type" value="Genomic_DNA"/>
</dbReference>
<dbReference type="KEGG" id="azc:AZC_1053"/>
<reference evidence="8 9" key="1">
    <citation type="journal article" date="2007" name="Appl. Environ. Microbiol.">
        <title>Rhizobial factors required for stem nodule maturation and maintenance in Sesbania rostrata-Azorhizobium caulinodans ORS571 symbiosis.</title>
        <authorList>
            <person name="Suzuki S."/>
            <person name="Aono T."/>
            <person name="Lee KB."/>
            <person name="Suzuki T."/>
            <person name="Liu CT."/>
            <person name="Miwa H."/>
            <person name="Wakao S."/>
            <person name="Iki T."/>
            <person name="Oyaizu H."/>
        </authorList>
    </citation>
    <scope>NUCLEOTIDE SEQUENCE [LARGE SCALE GENOMIC DNA]</scope>
    <source>
        <strain evidence="9">ATCC 43989 / DSM 5975 / JCM 20966 / LMG 6465 / NBRC 14845 / NCIMB 13405 / ORS 571</strain>
    </source>
</reference>
<dbReference type="InterPro" id="IPR022412">
    <property type="entry name" value="Quinolinate_PRibosylTrfase_N"/>
</dbReference>
<dbReference type="FunFam" id="3.20.20.70:FF:000030">
    <property type="entry name" value="Nicotinate-nucleotide pyrophosphorylase, carboxylating"/>
    <property type="match status" value="1"/>
</dbReference>
<dbReference type="Gene3D" id="3.90.1170.20">
    <property type="entry name" value="Quinolinate phosphoribosyl transferase, N-terminal domain"/>
    <property type="match status" value="1"/>
</dbReference>
<proteinExistence type="inferred from homology"/>
<dbReference type="InterPro" id="IPR036068">
    <property type="entry name" value="Nicotinate_pribotase-like_C"/>
</dbReference>
<comment type="similarity">
    <text evidence="1 5">Belongs to the NadC/ModD family.</text>
</comment>
<sequence>MSRTECGSSDMWSPEKIAALLAEDVPYGDLTTDLLGIGSAPARMVFRLRQAGVVAGVEAAAQLIRAAGGAAELQSATGARVEAGTVLLRAEGPAGALHRGWKVSQTLVEYLSGIATATAALVEAARAVSPHIAVVTTRKTFPGVKAAMIEAIKAGGALPHRLGLSETVLVFPEHRAFLPDTLAALARLKREAPEKRVVVEVDTLEGVEAILPAAPDILQCEKMAPEGIAEVVALVRAAGIAVKVAAAGGVNAGNAAAYAAAGADILVTSAPYWAKPADVKVVLEPA</sequence>
<keyword evidence="9" id="KW-1185">Reference proteome</keyword>
<dbReference type="GO" id="GO:0005737">
    <property type="term" value="C:cytoplasm"/>
    <property type="evidence" value="ECO:0007669"/>
    <property type="project" value="TreeGrafter"/>
</dbReference>
<dbReference type="InterPro" id="IPR037128">
    <property type="entry name" value="Quinolinate_PRibosylTase_N_sf"/>
</dbReference>
<dbReference type="GO" id="GO:0009435">
    <property type="term" value="P:NAD+ biosynthetic process"/>
    <property type="evidence" value="ECO:0007669"/>
    <property type="project" value="InterPro"/>
</dbReference>
<keyword evidence="4 5" id="KW-0808">Transferase</keyword>
<dbReference type="Gene3D" id="3.20.20.70">
    <property type="entry name" value="Aldolase class I"/>
    <property type="match status" value="1"/>
</dbReference>
<dbReference type="AlphaFoldDB" id="A8HQQ5"/>
<dbReference type="STRING" id="438753.AZC_1053"/>
<evidence type="ECO:0000256" key="5">
    <source>
        <dbReference type="PIRNR" id="PIRNR006250"/>
    </source>
</evidence>
<reference evidence="8 9" key="6">
    <citation type="journal article" date="2011" name="Appl. Environ. Microbiol.">
        <title>Involvement of the azorhizobial chromosome partition gene (parA) in the onset of bacteroid differentiation during Sesbania rostrata stem nodule development.</title>
        <authorList>
            <person name="Liu CT."/>
            <person name="Lee KB."/>
            <person name="Wang YS."/>
            <person name="Peng MH."/>
            <person name="Lee KT."/>
            <person name="Suzuki S."/>
            <person name="Suzuki T."/>
            <person name="Oyaizu H."/>
        </authorList>
    </citation>
    <scope>NUCLEOTIDE SEQUENCE [LARGE SCALE GENOMIC DNA]</scope>
    <source>
        <strain evidence="9">ATCC 43989 / DSM 5975 / JCM 20966 / LMG 6465 / NBRC 14845 / NCIMB 13405 / ORS 571</strain>
    </source>
</reference>